<dbReference type="AlphaFoldDB" id="A0A1H5SEN9"/>
<dbReference type="Pfam" id="PF02108">
    <property type="entry name" value="FliH"/>
    <property type="match status" value="1"/>
</dbReference>
<gene>
    <name evidence="9" type="ORF">SAMN05660865_00344</name>
</gene>
<dbReference type="GO" id="GO:0044781">
    <property type="term" value="P:bacterial-type flagellum organization"/>
    <property type="evidence" value="ECO:0007669"/>
    <property type="project" value="UniProtKB-KW"/>
</dbReference>
<dbReference type="Proteomes" id="UP000242850">
    <property type="component" value="Unassembled WGS sequence"/>
</dbReference>
<evidence type="ECO:0000256" key="5">
    <source>
        <dbReference type="ARBA" id="ARBA00022927"/>
    </source>
</evidence>
<dbReference type="EMBL" id="FNUK01000002">
    <property type="protein sequence ID" value="SEF48418.1"/>
    <property type="molecule type" value="Genomic_DNA"/>
</dbReference>
<evidence type="ECO:0000256" key="2">
    <source>
        <dbReference type="ARBA" id="ARBA00006602"/>
    </source>
</evidence>
<feature type="coiled-coil region" evidence="7">
    <location>
        <begin position="106"/>
        <end position="144"/>
    </location>
</feature>
<dbReference type="PANTHER" id="PTHR34982:SF1">
    <property type="entry name" value="FLAGELLAR ASSEMBLY PROTEIN FLIH"/>
    <property type="match status" value="1"/>
</dbReference>
<comment type="similarity">
    <text evidence="2">Belongs to the FliH family.</text>
</comment>
<dbReference type="InterPro" id="IPR051472">
    <property type="entry name" value="T3SS_Stator/FliH"/>
</dbReference>
<sequence length="252" mass="28532">MQSSCKIIKSTLIKGDALISPPVIEKIIEKNISEENEEKTIEILKNSIFEDAKQKAKTIIELAQKEAEKIVAEANEKINLIFEDVKQKAYSEGYSIGYQEGYKKGYEEGKQEAESLKKNASNFVKNAEAEVKEYIKRKEEEIIRLSLEIAKQVIKTEVTLNSEAIVNIAKNVISKSLDKHQIILKVNPKDYNILKSRKDELEIFVENPNDLILIADPDLQEGDVVAETPSGYINAKIDVQLDIILNNLLRND</sequence>
<protein>
    <submittedName>
        <fullName evidence="9">Flagellar assembly protein FliH</fullName>
    </submittedName>
</protein>
<keyword evidence="9" id="KW-0282">Flagellum</keyword>
<dbReference type="GO" id="GO:0005829">
    <property type="term" value="C:cytosol"/>
    <property type="evidence" value="ECO:0007669"/>
    <property type="project" value="TreeGrafter"/>
</dbReference>
<dbReference type="GO" id="GO:0015031">
    <property type="term" value="P:protein transport"/>
    <property type="evidence" value="ECO:0007669"/>
    <property type="project" value="UniProtKB-KW"/>
</dbReference>
<dbReference type="PANTHER" id="PTHR34982">
    <property type="entry name" value="YOP PROTEINS TRANSLOCATION PROTEIN L"/>
    <property type="match status" value="1"/>
</dbReference>
<evidence type="ECO:0000256" key="6">
    <source>
        <dbReference type="ARBA" id="ARBA00023225"/>
    </source>
</evidence>
<keyword evidence="3" id="KW-0813">Transport</keyword>
<dbReference type="OrthoDB" id="1805933at2"/>
<dbReference type="InterPro" id="IPR018035">
    <property type="entry name" value="Flagellar_FliH/T3SS_HrpE"/>
</dbReference>
<keyword evidence="7" id="KW-0175">Coiled coil</keyword>
<keyword evidence="9" id="KW-0969">Cilium</keyword>
<keyword evidence="9" id="KW-0966">Cell projection</keyword>
<evidence type="ECO:0000256" key="3">
    <source>
        <dbReference type="ARBA" id="ARBA00022448"/>
    </source>
</evidence>
<organism evidence="9 10">
    <name type="scientific">Caloramator fervidus</name>
    <dbReference type="NCBI Taxonomy" id="29344"/>
    <lineage>
        <taxon>Bacteria</taxon>
        <taxon>Bacillati</taxon>
        <taxon>Bacillota</taxon>
        <taxon>Clostridia</taxon>
        <taxon>Eubacteriales</taxon>
        <taxon>Clostridiaceae</taxon>
        <taxon>Caloramator</taxon>
    </lineage>
</organism>
<keyword evidence="6" id="KW-1006">Bacterial flagellum protein export</keyword>
<keyword evidence="10" id="KW-1185">Reference proteome</keyword>
<reference evidence="10" key="1">
    <citation type="submission" date="2016-10" db="EMBL/GenBank/DDBJ databases">
        <authorList>
            <person name="Varghese N."/>
            <person name="Submissions S."/>
        </authorList>
    </citation>
    <scope>NUCLEOTIDE SEQUENCE [LARGE SCALE GENOMIC DNA]</scope>
    <source>
        <strain evidence="10">DSM 5463</strain>
    </source>
</reference>
<evidence type="ECO:0000256" key="7">
    <source>
        <dbReference type="SAM" id="Coils"/>
    </source>
</evidence>
<evidence type="ECO:0000259" key="8">
    <source>
        <dbReference type="Pfam" id="PF02108"/>
    </source>
</evidence>
<evidence type="ECO:0000256" key="4">
    <source>
        <dbReference type="ARBA" id="ARBA00022795"/>
    </source>
</evidence>
<keyword evidence="4" id="KW-1005">Bacterial flagellum biogenesis</keyword>
<dbReference type="Gene3D" id="1.20.5.620">
    <property type="entry name" value="F1F0 ATP synthase subunit B, membrane domain"/>
    <property type="match status" value="1"/>
</dbReference>
<feature type="domain" description="Flagellar assembly protein FliH/Type III secretion system HrpE" evidence="8">
    <location>
        <begin position="117"/>
        <end position="242"/>
    </location>
</feature>
<name>A0A1H5SEN9_9CLOT</name>
<keyword evidence="5" id="KW-0653">Protein transport</keyword>
<comment type="function">
    <text evidence="1">Needed for flagellar regrowth and assembly.</text>
</comment>
<evidence type="ECO:0000313" key="9">
    <source>
        <dbReference type="EMBL" id="SEF48418.1"/>
    </source>
</evidence>
<accession>A0A1H5SEN9</accession>
<evidence type="ECO:0000256" key="1">
    <source>
        <dbReference type="ARBA" id="ARBA00003041"/>
    </source>
</evidence>
<dbReference type="RefSeq" id="WP_103895361.1">
    <property type="nucleotide sequence ID" value="NZ_FNUK01000002.1"/>
</dbReference>
<evidence type="ECO:0000313" key="10">
    <source>
        <dbReference type="Proteomes" id="UP000242850"/>
    </source>
</evidence>
<proteinExistence type="inferred from homology"/>
<dbReference type="SUPFAM" id="SSF160527">
    <property type="entry name" value="V-type ATPase subunit E-like"/>
    <property type="match status" value="1"/>
</dbReference>